<protein>
    <recommendedName>
        <fullName evidence="3">Flagellar protein FlbD</fullName>
    </recommendedName>
</protein>
<dbReference type="InterPro" id="IPR009384">
    <property type="entry name" value="SwrD-like"/>
</dbReference>
<accession>A0ABD4A4M1</accession>
<sequence length="76" mass="8900">MIKLTRLNGNTFYLNAFLIETVESLPDTTVLLTNGKRYVVKEDVDTLVSLTKQYYRDIRMITINQQKEENDLEQNS</sequence>
<dbReference type="Pfam" id="PF06289">
    <property type="entry name" value="FlbD"/>
    <property type="match status" value="1"/>
</dbReference>
<evidence type="ECO:0000313" key="2">
    <source>
        <dbReference type="Proteomes" id="UP000032076"/>
    </source>
</evidence>
<comment type="caution">
    <text evidence="1">The sequence shown here is derived from an EMBL/GenBank/DDBJ whole genome shotgun (WGS) entry which is preliminary data.</text>
</comment>
<dbReference type="RefSeq" id="WP_041903226.1">
    <property type="nucleotide sequence ID" value="NZ_JXLT01000120.1"/>
</dbReference>
<dbReference type="Proteomes" id="UP000032076">
    <property type="component" value="Unassembled WGS sequence"/>
</dbReference>
<gene>
    <name evidence="1" type="ORF">B4167_3389</name>
</gene>
<name>A0ABD4A4M1_9BACI</name>
<organism evidence="1 2">
    <name type="scientific">Caldibacillus thermoamylovorans</name>
    <dbReference type="NCBI Taxonomy" id="35841"/>
    <lineage>
        <taxon>Bacteria</taxon>
        <taxon>Bacillati</taxon>
        <taxon>Bacillota</taxon>
        <taxon>Bacilli</taxon>
        <taxon>Bacillales</taxon>
        <taxon>Bacillaceae</taxon>
        <taxon>Caldibacillus</taxon>
    </lineage>
</organism>
<dbReference type="PANTHER" id="PTHR39185:SF1">
    <property type="entry name" value="SWARMING MOTILITY PROTEIN SWRD"/>
    <property type="match status" value="1"/>
</dbReference>
<dbReference type="EMBL" id="JXLU01000116">
    <property type="protein sequence ID" value="KIO71757.1"/>
    <property type="molecule type" value="Genomic_DNA"/>
</dbReference>
<dbReference type="AlphaFoldDB" id="A0ABD4A4M1"/>
<reference evidence="1 2" key="1">
    <citation type="submission" date="2015-01" db="EMBL/GenBank/DDBJ databases">
        <title>Draft Genome Sequences of Four Bacillus thermoamylovorans Strains, Isolated From Food Products.</title>
        <authorList>
            <person name="Krawcyk A.O."/>
            <person name="Berendsen E.M."/>
            <person name="Eijlander R.T."/>
            <person name="de Jong A."/>
            <person name="Wells-Bennik M."/>
            <person name="Kuipers O.P."/>
        </authorList>
    </citation>
    <scope>NUCLEOTIDE SEQUENCE [LARGE SCALE GENOMIC DNA]</scope>
    <source>
        <strain evidence="1 2">B4167</strain>
    </source>
</reference>
<dbReference type="PANTHER" id="PTHR39185">
    <property type="entry name" value="SWARMING MOTILITY PROTEIN SWRD"/>
    <property type="match status" value="1"/>
</dbReference>
<proteinExistence type="predicted"/>
<evidence type="ECO:0000313" key="1">
    <source>
        <dbReference type="EMBL" id="KIO71757.1"/>
    </source>
</evidence>
<evidence type="ECO:0008006" key="3">
    <source>
        <dbReference type="Google" id="ProtNLM"/>
    </source>
</evidence>